<keyword evidence="3 6" id="KW-0863">Zinc-finger</keyword>
<dbReference type="InterPro" id="IPR011011">
    <property type="entry name" value="Znf_FYVE_PHD"/>
</dbReference>
<dbReference type="OrthoDB" id="436852at2759"/>
<keyword evidence="11" id="KW-1185">Reference proteome</keyword>
<dbReference type="GO" id="GO:0008270">
    <property type="term" value="F:zinc ion binding"/>
    <property type="evidence" value="ECO:0007669"/>
    <property type="project" value="UniProtKB-KW"/>
</dbReference>
<dbReference type="PANTHER" id="PTHR46174:SF1">
    <property type="entry name" value="CXXC-TYPE ZINC FINGER PROTEIN 1"/>
    <property type="match status" value="1"/>
</dbReference>
<evidence type="ECO:0000256" key="3">
    <source>
        <dbReference type="ARBA" id="ARBA00022771"/>
    </source>
</evidence>
<keyword evidence="7" id="KW-0175">Coiled coil</keyword>
<feature type="coiled-coil region" evidence="7">
    <location>
        <begin position="405"/>
        <end position="439"/>
    </location>
</feature>
<dbReference type="EMBL" id="LN725634">
    <property type="protein sequence ID" value="CEP11028.1"/>
    <property type="molecule type" value="Genomic_DNA"/>
</dbReference>
<keyword evidence="4" id="KW-0862">Zinc</keyword>
<dbReference type="InterPro" id="IPR037869">
    <property type="entry name" value="Spp1/CFP1"/>
</dbReference>
<evidence type="ECO:0000256" key="6">
    <source>
        <dbReference type="PROSITE-ProRule" id="PRU00146"/>
    </source>
</evidence>
<comment type="subcellular location">
    <subcellularLocation>
        <location evidence="1">Nucleus</location>
    </subcellularLocation>
</comment>
<feature type="compositionally biased region" description="Polar residues" evidence="8">
    <location>
        <begin position="43"/>
        <end position="63"/>
    </location>
</feature>
<gene>
    <name evidence="10" type="primary">PARPA_04829.1 scaffold 15686</name>
</gene>
<feature type="compositionally biased region" description="Basic and acidic residues" evidence="8">
    <location>
        <begin position="118"/>
        <end position="127"/>
    </location>
</feature>
<dbReference type="AlphaFoldDB" id="A0A0B7N6H3"/>
<dbReference type="SUPFAM" id="SSF57903">
    <property type="entry name" value="FYVE/PHD zinc finger"/>
    <property type="match status" value="1"/>
</dbReference>
<dbReference type="InterPro" id="IPR001965">
    <property type="entry name" value="Znf_PHD"/>
</dbReference>
<evidence type="ECO:0000259" key="9">
    <source>
        <dbReference type="PROSITE" id="PS50016"/>
    </source>
</evidence>
<sequence>MAEQVENLEQNGSSSSNRLPLRKRISPVLKWQPVETPEEHQDQLSYPLQQQEQYPLHNNSSIASDGGGEIAEVDQDKKLILPPSATNSFASAQEQYFPSPPSLSTSTPSGTMAAASRRIIDKDDSRPVKKVKRGRPPLQKNINTSEPATRSTPITPPLQQQQQQRPPNDNNNELYCICKRPYDVKEFMIACDRCNEWFHGECIEISEKQSEFIDLYYCENCAKLTGKQTLWKPNCHNPACIKPARIGTHQGHLSRYCSDTCGMQVARARIELSELKKKNATMSVDDQLYNPLSRARLSSFADMDDRTRLSRVKEEKLHAKSLITMGEHKSTFLKLLIQHTDEDICGFDSRLTWPDSLWERVDQIKEDGPLSLLNANGDQISEKGFTKCSQSRKCNKHLNWQKIKLAELEQERSEQFIILSMLERERQQIKARMKKRREEVDLIDYLENGTISHF</sequence>
<evidence type="ECO:0000256" key="8">
    <source>
        <dbReference type="SAM" id="MobiDB-lite"/>
    </source>
</evidence>
<evidence type="ECO:0000256" key="5">
    <source>
        <dbReference type="ARBA" id="ARBA00023242"/>
    </source>
</evidence>
<evidence type="ECO:0000313" key="11">
    <source>
        <dbReference type="Proteomes" id="UP000054107"/>
    </source>
</evidence>
<dbReference type="Pfam" id="PF00628">
    <property type="entry name" value="PHD"/>
    <property type="match status" value="1"/>
</dbReference>
<feature type="compositionally biased region" description="Polar residues" evidence="8">
    <location>
        <begin position="140"/>
        <end position="153"/>
    </location>
</feature>
<keyword evidence="5" id="KW-0539">Nucleus</keyword>
<dbReference type="InterPro" id="IPR019786">
    <property type="entry name" value="Zinc_finger_PHD-type_CS"/>
</dbReference>
<protein>
    <recommendedName>
        <fullName evidence="9">PHD-type domain-containing protein</fullName>
    </recommendedName>
</protein>
<accession>A0A0B7N6H3</accession>
<dbReference type="PROSITE" id="PS01359">
    <property type="entry name" value="ZF_PHD_1"/>
    <property type="match status" value="1"/>
</dbReference>
<feature type="compositionally biased region" description="Polar residues" evidence="8">
    <location>
        <begin position="7"/>
        <end position="18"/>
    </location>
</feature>
<dbReference type="GO" id="GO:0048188">
    <property type="term" value="C:Set1C/COMPASS complex"/>
    <property type="evidence" value="ECO:0007669"/>
    <property type="project" value="InterPro"/>
</dbReference>
<reference evidence="10 11" key="1">
    <citation type="submission" date="2014-09" db="EMBL/GenBank/DDBJ databases">
        <authorList>
            <person name="Ellenberger Sabrina"/>
        </authorList>
    </citation>
    <scope>NUCLEOTIDE SEQUENCE [LARGE SCALE GENOMIC DNA]</scope>
    <source>
        <strain evidence="10 11">CBS 412.66</strain>
    </source>
</reference>
<feature type="region of interest" description="Disordered" evidence="8">
    <location>
        <begin position="92"/>
        <end position="170"/>
    </location>
</feature>
<feature type="domain" description="PHD-type" evidence="9">
    <location>
        <begin position="173"/>
        <end position="224"/>
    </location>
</feature>
<feature type="region of interest" description="Disordered" evidence="8">
    <location>
        <begin position="1"/>
        <end position="68"/>
    </location>
</feature>
<dbReference type="PANTHER" id="PTHR46174">
    <property type="entry name" value="CXXC-TYPE ZINC FINGER PROTEIN 1"/>
    <property type="match status" value="1"/>
</dbReference>
<dbReference type="SMART" id="SM00249">
    <property type="entry name" value="PHD"/>
    <property type="match status" value="1"/>
</dbReference>
<keyword evidence="2" id="KW-0479">Metal-binding</keyword>
<evidence type="ECO:0000256" key="7">
    <source>
        <dbReference type="SAM" id="Coils"/>
    </source>
</evidence>
<dbReference type="Gene3D" id="3.30.40.10">
    <property type="entry name" value="Zinc/RING finger domain, C3HC4 (zinc finger)"/>
    <property type="match status" value="1"/>
</dbReference>
<dbReference type="GO" id="GO:0045893">
    <property type="term" value="P:positive regulation of DNA-templated transcription"/>
    <property type="evidence" value="ECO:0007669"/>
    <property type="project" value="TreeGrafter"/>
</dbReference>
<evidence type="ECO:0000256" key="4">
    <source>
        <dbReference type="ARBA" id="ARBA00022833"/>
    </source>
</evidence>
<dbReference type="PROSITE" id="PS50016">
    <property type="entry name" value="ZF_PHD_2"/>
    <property type="match status" value="1"/>
</dbReference>
<organism evidence="10 11">
    <name type="scientific">Parasitella parasitica</name>
    <dbReference type="NCBI Taxonomy" id="35722"/>
    <lineage>
        <taxon>Eukaryota</taxon>
        <taxon>Fungi</taxon>
        <taxon>Fungi incertae sedis</taxon>
        <taxon>Mucoromycota</taxon>
        <taxon>Mucoromycotina</taxon>
        <taxon>Mucoromycetes</taxon>
        <taxon>Mucorales</taxon>
        <taxon>Mucorineae</taxon>
        <taxon>Mucoraceae</taxon>
        <taxon>Parasitella</taxon>
    </lineage>
</organism>
<name>A0A0B7N6H3_9FUNG</name>
<dbReference type="InterPro" id="IPR019787">
    <property type="entry name" value="Znf_PHD-finger"/>
</dbReference>
<evidence type="ECO:0000313" key="10">
    <source>
        <dbReference type="EMBL" id="CEP11028.1"/>
    </source>
</evidence>
<dbReference type="Proteomes" id="UP000054107">
    <property type="component" value="Unassembled WGS sequence"/>
</dbReference>
<evidence type="ECO:0000256" key="1">
    <source>
        <dbReference type="ARBA" id="ARBA00004123"/>
    </source>
</evidence>
<feature type="compositionally biased region" description="Low complexity" evidence="8">
    <location>
        <begin position="157"/>
        <end position="170"/>
    </location>
</feature>
<dbReference type="InterPro" id="IPR013083">
    <property type="entry name" value="Znf_RING/FYVE/PHD"/>
</dbReference>
<evidence type="ECO:0000256" key="2">
    <source>
        <dbReference type="ARBA" id="ARBA00022723"/>
    </source>
</evidence>
<proteinExistence type="predicted"/>
<dbReference type="STRING" id="35722.A0A0B7N6H3"/>